<feature type="signal peptide" evidence="8">
    <location>
        <begin position="1"/>
        <end position="23"/>
    </location>
</feature>
<dbReference type="SUPFAM" id="SSF51445">
    <property type="entry name" value="(Trans)glycosidases"/>
    <property type="match status" value="1"/>
</dbReference>
<protein>
    <recommendedName>
        <fullName evidence="3">non-reducing end alpha-L-arabinofuranosidase</fullName>
        <ecNumber evidence="3">3.2.1.55</ecNumber>
    </recommendedName>
</protein>
<dbReference type="AlphaFoldDB" id="A0A9D1IEC2"/>
<evidence type="ECO:0000313" key="10">
    <source>
        <dbReference type="EMBL" id="HIU35256.1"/>
    </source>
</evidence>
<evidence type="ECO:0000256" key="3">
    <source>
        <dbReference type="ARBA" id="ARBA00012670"/>
    </source>
</evidence>
<evidence type="ECO:0000313" key="11">
    <source>
        <dbReference type="Proteomes" id="UP000824071"/>
    </source>
</evidence>
<dbReference type="InterPro" id="IPR013780">
    <property type="entry name" value="Glyco_hydro_b"/>
</dbReference>
<dbReference type="Proteomes" id="UP000824071">
    <property type="component" value="Unassembled WGS sequence"/>
</dbReference>
<proteinExistence type="inferred from homology"/>
<dbReference type="InterPro" id="IPR017853">
    <property type="entry name" value="GH"/>
</dbReference>
<dbReference type="EMBL" id="DVMW01000012">
    <property type="protein sequence ID" value="HIU35256.1"/>
    <property type="molecule type" value="Genomic_DNA"/>
</dbReference>
<sequence>MFKRVLALLLCALLLGVPAVTVSAESAPVTVTLSAEDLSHAISPEMYGIFIEDINNGVEGGLNANLVRNNSFEYLKNGETLSGWSFDGAYTRETEGGIHENNPSYITLPADGARTVKNFGFCEYYDYKTYDHNEDSSSAGDMGIQANEGYAFSAWFKNTRTVMTVYLENKRGEKLSDTLKITLDAGENWQKFSVNLTAAKTDDGILVIEFEEGAPVTFDFVSLYPMHSYGYGTDTWRYTSLRADLYEAIAQLNPAFVRFPGGCVAEGDSLENLFNWKETIGAPETRKQTYNIWQNDVIDYNNSFGVGYHEYFQLCSDLGAEPVPILNVGLICQTRCGYDDHVLALEKNEMTDEQWETYLTETRNMDPADTEGRAEFTTYIESLGIRTRADLEAYFDTIALRPGTPEWDAYVQDILDLIEYANGSTDTEWGAKRAENGHPAPFGLRYLGLGNENWGEVYFRNLEALKAAIQAVYPEITIISSSGPVSSGEQFDESWALLDDGYRDTIVDEHYYQEDHWYLDNVSRYDGYDRESAKVFLGEYAATSKGVGTIQTKSNLKAAMAEAAYMTALERNGDVVVMASYAPLLAKVNAQEWTINMIWFDAHSVVRTPSYYTQMLFMNNTGSRYVDAQLPEGTDGLYQSVTVDEANQILYVKLVNTTGEAREVTYKPKGFGVVRYSDMLTLSDRSQAACNEIGKTCIVPRTVKTTSSEDGVTVRTDGYSVNVLRITYGENRTQKGLYTLPRMPETRRFYTGLETALIWGIPTAAVVVGVGTALLVRYVRKKRGK</sequence>
<feature type="transmembrane region" description="Helical" evidence="7">
    <location>
        <begin position="756"/>
        <end position="779"/>
    </location>
</feature>
<dbReference type="Pfam" id="PF22848">
    <property type="entry name" value="ASD1_dom"/>
    <property type="match status" value="2"/>
</dbReference>
<evidence type="ECO:0000256" key="2">
    <source>
        <dbReference type="ARBA" id="ARBA00007186"/>
    </source>
</evidence>
<reference evidence="10" key="1">
    <citation type="submission" date="2020-10" db="EMBL/GenBank/DDBJ databases">
        <authorList>
            <person name="Gilroy R."/>
        </authorList>
    </citation>
    <scope>NUCLEOTIDE SEQUENCE</scope>
    <source>
        <strain evidence="10">ChiGjej1B1-19959</strain>
    </source>
</reference>
<feature type="domain" description="Alpha-L-arabinofuranosidase C-terminal" evidence="9">
    <location>
        <begin position="538"/>
        <end position="720"/>
    </location>
</feature>
<dbReference type="SUPFAM" id="SSF51011">
    <property type="entry name" value="Glycosyl hydrolase domain"/>
    <property type="match status" value="1"/>
</dbReference>
<evidence type="ECO:0000256" key="1">
    <source>
        <dbReference type="ARBA" id="ARBA00001462"/>
    </source>
</evidence>
<evidence type="ECO:0000256" key="8">
    <source>
        <dbReference type="SAM" id="SignalP"/>
    </source>
</evidence>
<keyword evidence="7" id="KW-1133">Transmembrane helix</keyword>
<organism evidence="10 11">
    <name type="scientific">Candidatus Fimenecus excrementigallinarum</name>
    <dbReference type="NCBI Taxonomy" id="2840816"/>
    <lineage>
        <taxon>Bacteria</taxon>
        <taxon>Bacillati</taxon>
        <taxon>Bacillota</taxon>
        <taxon>Clostridia</taxon>
        <taxon>Candidatus Fimenecus</taxon>
    </lineage>
</organism>
<dbReference type="Pfam" id="PF06964">
    <property type="entry name" value="Alpha-L-AF_C"/>
    <property type="match status" value="1"/>
</dbReference>
<keyword evidence="6" id="KW-0325">Glycoprotein</keyword>
<evidence type="ECO:0000256" key="5">
    <source>
        <dbReference type="ARBA" id="ARBA00022801"/>
    </source>
</evidence>
<evidence type="ECO:0000256" key="6">
    <source>
        <dbReference type="ARBA" id="ARBA00023180"/>
    </source>
</evidence>
<keyword evidence="4 8" id="KW-0732">Signal</keyword>
<comment type="catalytic activity">
    <reaction evidence="1">
        <text>Hydrolysis of terminal non-reducing alpha-L-arabinofuranoside residues in alpha-L-arabinosides.</text>
        <dbReference type="EC" id="3.2.1.55"/>
    </reaction>
</comment>
<dbReference type="PANTHER" id="PTHR31776:SF0">
    <property type="entry name" value="ALPHA-L-ARABINOFURANOSIDASE 1"/>
    <property type="match status" value="1"/>
</dbReference>
<dbReference type="PANTHER" id="PTHR31776">
    <property type="entry name" value="ALPHA-L-ARABINOFURANOSIDASE 1"/>
    <property type="match status" value="1"/>
</dbReference>
<keyword evidence="5" id="KW-0378">Hydrolase</keyword>
<dbReference type="Gene3D" id="2.60.120.260">
    <property type="entry name" value="Galactose-binding domain-like"/>
    <property type="match status" value="1"/>
</dbReference>
<dbReference type="GO" id="GO:0046556">
    <property type="term" value="F:alpha-L-arabinofuranosidase activity"/>
    <property type="evidence" value="ECO:0007669"/>
    <property type="project" value="UniProtKB-EC"/>
</dbReference>
<dbReference type="InterPro" id="IPR055235">
    <property type="entry name" value="ASD1_cat"/>
</dbReference>
<dbReference type="SMART" id="SM00813">
    <property type="entry name" value="Alpha-L-AF_C"/>
    <property type="match status" value="1"/>
</dbReference>
<evidence type="ECO:0000259" key="9">
    <source>
        <dbReference type="SMART" id="SM00813"/>
    </source>
</evidence>
<dbReference type="Gene3D" id="3.20.20.80">
    <property type="entry name" value="Glycosidases"/>
    <property type="match status" value="1"/>
</dbReference>
<reference evidence="10" key="2">
    <citation type="journal article" date="2021" name="PeerJ">
        <title>Extensive microbial diversity within the chicken gut microbiome revealed by metagenomics and culture.</title>
        <authorList>
            <person name="Gilroy R."/>
            <person name="Ravi A."/>
            <person name="Getino M."/>
            <person name="Pursley I."/>
            <person name="Horton D.L."/>
            <person name="Alikhan N.F."/>
            <person name="Baker D."/>
            <person name="Gharbi K."/>
            <person name="Hall N."/>
            <person name="Watson M."/>
            <person name="Adriaenssens E.M."/>
            <person name="Foster-Nyarko E."/>
            <person name="Jarju S."/>
            <person name="Secka A."/>
            <person name="Antonio M."/>
            <person name="Oren A."/>
            <person name="Chaudhuri R.R."/>
            <person name="La Ragione R."/>
            <person name="Hildebrand F."/>
            <person name="Pallen M.J."/>
        </authorList>
    </citation>
    <scope>NUCLEOTIDE SEQUENCE</scope>
    <source>
        <strain evidence="10">ChiGjej1B1-19959</strain>
    </source>
</reference>
<comment type="similarity">
    <text evidence="2">Belongs to the glycosyl hydrolase 51 family.</text>
</comment>
<dbReference type="GO" id="GO:0046373">
    <property type="term" value="P:L-arabinose metabolic process"/>
    <property type="evidence" value="ECO:0007669"/>
    <property type="project" value="InterPro"/>
</dbReference>
<dbReference type="Gene3D" id="2.60.40.1180">
    <property type="entry name" value="Golgi alpha-mannosidase II"/>
    <property type="match status" value="1"/>
</dbReference>
<gene>
    <name evidence="10" type="ORF">IAC53_01430</name>
</gene>
<evidence type="ECO:0000256" key="7">
    <source>
        <dbReference type="SAM" id="Phobius"/>
    </source>
</evidence>
<accession>A0A9D1IEC2</accession>
<keyword evidence="7" id="KW-0472">Membrane</keyword>
<dbReference type="InterPro" id="IPR051563">
    <property type="entry name" value="Glycosyl_Hydrolase_51"/>
</dbReference>
<evidence type="ECO:0000256" key="4">
    <source>
        <dbReference type="ARBA" id="ARBA00022729"/>
    </source>
</evidence>
<name>A0A9D1IEC2_9FIRM</name>
<keyword evidence="7" id="KW-0812">Transmembrane</keyword>
<feature type="chain" id="PRO_5039061574" description="non-reducing end alpha-L-arabinofuranosidase" evidence="8">
    <location>
        <begin position="24"/>
        <end position="785"/>
    </location>
</feature>
<dbReference type="InterPro" id="IPR010720">
    <property type="entry name" value="Alpha-L-AF_C"/>
</dbReference>
<comment type="caution">
    <text evidence="10">The sequence shown here is derived from an EMBL/GenBank/DDBJ whole genome shotgun (WGS) entry which is preliminary data.</text>
</comment>
<dbReference type="EC" id="3.2.1.55" evidence="3"/>